<dbReference type="AlphaFoldDB" id="A0A0A1MVW7"/>
<name>A0A0A1MVW7_9BACI</name>
<dbReference type="PANTHER" id="PTHR41878:SF1">
    <property type="entry name" value="TNPR PROTEIN"/>
    <property type="match status" value="1"/>
</dbReference>
<dbReference type="PANTHER" id="PTHR41878">
    <property type="entry name" value="LEXA REPRESSOR-RELATED"/>
    <property type="match status" value="1"/>
</dbReference>
<accession>A0A0A1MVW7</accession>
<evidence type="ECO:0000313" key="5">
    <source>
        <dbReference type="Proteomes" id="UP000040453"/>
    </source>
</evidence>
<evidence type="ECO:0000259" key="1">
    <source>
        <dbReference type="Pfam" id="PF07929"/>
    </source>
</evidence>
<dbReference type="InterPro" id="IPR054216">
    <property type="entry name" value="DUF6930"/>
</dbReference>
<reference evidence="4 5" key="1">
    <citation type="submission" date="2014-11" db="EMBL/GenBank/DDBJ databases">
        <authorList>
            <person name="Urmite Genomes Urmite Genomes"/>
        </authorList>
    </citation>
    <scope>NUCLEOTIDE SEQUENCE [LARGE SCALE GENOMIC DNA]</scope>
    <source>
        <strain evidence="4 5">Oc5</strain>
    </source>
</reference>
<sequence length="506" mass="58408">MVLQLNIQVKDVNPAKQRTLIVSEQSTFEELHLFLQTAFAWSDEHLHFFSQKGTSIVPQAGDLLEQTGAVDEKTAILTDFLKNPGDKLTYIYDLNLDWQHEIILEQKVELPMDLPLPFCLAAEGNQPLEKGFENTYTFSDNEELVEYINHQLSVFYEDWLLGEEGAEEIEPDESEWNQLFDAADQVKEKQPWLEIQDNQFIAVWSDRVNDYVYCSIMGNAGESYGVSGFLGSRGLLSYLDLLDDDPFDDNLAVVFMQYSLTVNFNSREELNEDEYDLIKSLNRKYRGKNQWPSFTSMIPDTVPWSFNQEESLIFTEVMSKLESFLSRTDNLSKITPSFDSGKILALNKEGEQIILSTFDLVEKAVQDPDLELDMSEIEWKRMRNKIDKINGVEAELAFIQAGEPVQRTPESRPFLPYILVLLDRQTGAVLHYDLVDSIYYSEGIQEKIFQLFEKIEALPQAVHMFDDFFATQAEPLFDKLSLPLVKTEELHGMNQFIQMMEEDKPF</sequence>
<dbReference type="SUPFAM" id="SSF159941">
    <property type="entry name" value="MM3350-like"/>
    <property type="match status" value="1"/>
</dbReference>
<dbReference type="Proteomes" id="UP000040453">
    <property type="component" value="Unassembled WGS sequence"/>
</dbReference>
<evidence type="ECO:0000313" key="4">
    <source>
        <dbReference type="EMBL" id="CEI83582.1"/>
    </source>
</evidence>
<dbReference type="Pfam" id="PF07929">
    <property type="entry name" value="PRiA4_ORF3"/>
    <property type="match status" value="1"/>
</dbReference>
<dbReference type="Pfam" id="PF23988">
    <property type="entry name" value="DUF7309"/>
    <property type="match status" value="1"/>
</dbReference>
<dbReference type="EMBL" id="CDGG01000001">
    <property type="protein sequence ID" value="CEI83582.1"/>
    <property type="molecule type" value="Genomic_DNA"/>
</dbReference>
<protein>
    <submittedName>
        <fullName evidence="4">Plasmid pRiA4b ORF-3-like protein</fullName>
    </submittedName>
</protein>
<keyword evidence="5" id="KW-1185">Reference proteome</keyword>
<dbReference type="Gene3D" id="3.10.290.30">
    <property type="entry name" value="MM3350-like"/>
    <property type="match status" value="1"/>
</dbReference>
<evidence type="ECO:0000259" key="2">
    <source>
        <dbReference type="Pfam" id="PF22007"/>
    </source>
</evidence>
<dbReference type="InterPro" id="IPR024047">
    <property type="entry name" value="MM3350-like_sf"/>
</dbReference>
<dbReference type="RefSeq" id="WP_042533923.1">
    <property type="nucleotide sequence ID" value="NZ_CAXOIH010000002.1"/>
</dbReference>
<evidence type="ECO:0000259" key="3">
    <source>
        <dbReference type="Pfam" id="PF23988"/>
    </source>
</evidence>
<gene>
    <name evidence="4" type="ORF">BN997_03499</name>
</gene>
<dbReference type="InterPro" id="IPR055733">
    <property type="entry name" value="DUF7309"/>
</dbReference>
<dbReference type="STRING" id="545501.BN997_03499"/>
<proteinExistence type="predicted"/>
<feature type="domain" description="Plasmid pRiA4b Orf3-like" evidence="1">
    <location>
        <begin position="2"/>
        <end position="130"/>
    </location>
</feature>
<feature type="domain" description="DUF7309" evidence="3">
    <location>
        <begin position="176"/>
        <end position="344"/>
    </location>
</feature>
<dbReference type="Pfam" id="PF22007">
    <property type="entry name" value="DUF6930"/>
    <property type="match status" value="1"/>
</dbReference>
<dbReference type="InterPro" id="IPR012912">
    <property type="entry name" value="Plasmid_pRiA4b_Orf3-like"/>
</dbReference>
<feature type="domain" description="DUF6930" evidence="2">
    <location>
        <begin position="379"/>
        <end position="501"/>
    </location>
</feature>
<organism evidence="4 5">
    <name type="scientific">Oceanobacillus oncorhynchi</name>
    <dbReference type="NCBI Taxonomy" id="545501"/>
    <lineage>
        <taxon>Bacteria</taxon>
        <taxon>Bacillati</taxon>
        <taxon>Bacillota</taxon>
        <taxon>Bacilli</taxon>
        <taxon>Bacillales</taxon>
        <taxon>Bacillaceae</taxon>
        <taxon>Oceanobacillus</taxon>
    </lineage>
</organism>